<accession>A0A8S9H012</accession>
<organism evidence="2 3">
    <name type="scientific">Brassica cretica</name>
    <name type="common">Mustard</name>
    <dbReference type="NCBI Taxonomy" id="69181"/>
    <lineage>
        <taxon>Eukaryota</taxon>
        <taxon>Viridiplantae</taxon>
        <taxon>Streptophyta</taxon>
        <taxon>Embryophyta</taxon>
        <taxon>Tracheophyta</taxon>
        <taxon>Spermatophyta</taxon>
        <taxon>Magnoliopsida</taxon>
        <taxon>eudicotyledons</taxon>
        <taxon>Gunneridae</taxon>
        <taxon>Pentapetalae</taxon>
        <taxon>rosids</taxon>
        <taxon>malvids</taxon>
        <taxon>Brassicales</taxon>
        <taxon>Brassicaceae</taxon>
        <taxon>Brassiceae</taxon>
        <taxon>Brassica</taxon>
    </lineage>
</organism>
<dbReference type="Proteomes" id="UP000712281">
    <property type="component" value="Unassembled WGS sequence"/>
</dbReference>
<name>A0A8S9H012_BRACR</name>
<dbReference type="AlphaFoldDB" id="A0A8S9H012"/>
<evidence type="ECO:0000313" key="2">
    <source>
        <dbReference type="EMBL" id="KAF2550376.1"/>
    </source>
</evidence>
<dbReference type="EMBL" id="QGKW02001988">
    <property type="protein sequence ID" value="KAF2550376.1"/>
    <property type="molecule type" value="Genomic_DNA"/>
</dbReference>
<protein>
    <submittedName>
        <fullName evidence="2">Uncharacterized protein</fullName>
    </submittedName>
</protein>
<proteinExistence type="predicted"/>
<evidence type="ECO:0000256" key="1">
    <source>
        <dbReference type="SAM" id="MobiDB-lite"/>
    </source>
</evidence>
<sequence>MTHEDFAAKHPHPPSPVYVKIDRHSDPSSIDIRSPSLIDIRRPPKPKASENPPEAVRTPSDDGIDSMEVDRVPTVRILRKRKEKVAKHLKRGANEKEKESFRKRVSRIPLEKPFDEAYYTHRL</sequence>
<feature type="region of interest" description="Disordered" evidence="1">
    <location>
        <begin position="1"/>
        <end position="70"/>
    </location>
</feature>
<reference evidence="2" key="1">
    <citation type="submission" date="2019-12" db="EMBL/GenBank/DDBJ databases">
        <title>Genome sequencing and annotation of Brassica cretica.</title>
        <authorList>
            <person name="Studholme D.J."/>
            <person name="Sarris P.F."/>
        </authorList>
    </citation>
    <scope>NUCLEOTIDE SEQUENCE</scope>
    <source>
        <strain evidence="2">PFS-001/15</strain>
        <tissue evidence="2">Leaf</tissue>
    </source>
</reference>
<comment type="caution">
    <text evidence="2">The sequence shown here is derived from an EMBL/GenBank/DDBJ whole genome shotgun (WGS) entry which is preliminary data.</text>
</comment>
<evidence type="ECO:0000313" key="3">
    <source>
        <dbReference type="Proteomes" id="UP000712281"/>
    </source>
</evidence>
<gene>
    <name evidence="2" type="ORF">F2Q68_00034660</name>
</gene>
<feature type="compositionally biased region" description="Low complexity" evidence="1">
    <location>
        <begin position="27"/>
        <end position="38"/>
    </location>
</feature>